<dbReference type="InterPro" id="IPR009612">
    <property type="entry name" value="IcmF-rel"/>
</dbReference>
<dbReference type="AlphaFoldDB" id="A0A1I0ANJ0"/>
<keyword evidence="2" id="KW-1133">Transmembrane helix</keyword>
<protein>
    <submittedName>
        <fullName evidence="6">Type VI secretion system protein ImpL</fullName>
    </submittedName>
</protein>
<evidence type="ECO:0000259" key="4">
    <source>
        <dbReference type="Pfam" id="PF06761"/>
    </source>
</evidence>
<evidence type="ECO:0000259" key="5">
    <source>
        <dbReference type="Pfam" id="PF21070"/>
    </source>
</evidence>
<feature type="region of interest" description="Disordered" evidence="1">
    <location>
        <begin position="76"/>
        <end position="95"/>
    </location>
</feature>
<feature type="transmembrane region" description="Helical" evidence="2">
    <location>
        <begin position="12"/>
        <end position="33"/>
    </location>
</feature>
<feature type="domain" description="Type VI secretion system component TssM1 helical" evidence="5">
    <location>
        <begin position="869"/>
        <end position="972"/>
    </location>
</feature>
<proteinExistence type="predicted"/>
<evidence type="ECO:0000313" key="6">
    <source>
        <dbReference type="EMBL" id="SES95833.1"/>
    </source>
</evidence>
<evidence type="ECO:0000259" key="3">
    <source>
        <dbReference type="Pfam" id="PF06744"/>
    </source>
</evidence>
<evidence type="ECO:0000313" key="7">
    <source>
        <dbReference type="Proteomes" id="UP000182332"/>
    </source>
</evidence>
<dbReference type="PANTHER" id="PTHR36153:SF1">
    <property type="entry name" value="TYPE VI SECRETION SYSTEM COMPONENT TSSM1"/>
    <property type="match status" value="1"/>
</dbReference>
<feature type="domain" description="IcmF-related" evidence="4">
    <location>
        <begin position="410"/>
        <end position="716"/>
    </location>
</feature>
<keyword evidence="2" id="KW-0812">Transmembrane</keyword>
<gene>
    <name evidence="6" type="ORF">SAMN05216197_10498</name>
</gene>
<accession>A0A1I0ANJ0</accession>
<dbReference type="Pfam" id="PF06744">
    <property type="entry name" value="IcmF_C"/>
    <property type="match status" value="1"/>
</dbReference>
<feature type="domain" description="Type VI secretion system IcmF C-terminal" evidence="3">
    <location>
        <begin position="985"/>
        <end position="1084"/>
    </location>
</feature>
<feature type="transmembrane region" description="Helical" evidence="2">
    <location>
        <begin position="354"/>
        <end position="374"/>
    </location>
</feature>
<name>A0A1I0ANJ0_9PSED</name>
<dbReference type="InterPro" id="IPR010623">
    <property type="entry name" value="IcmF_C"/>
</dbReference>
<feature type="transmembrane region" description="Helical" evidence="2">
    <location>
        <begin position="45"/>
        <end position="68"/>
    </location>
</feature>
<dbReference type="Pfam" id="PF21070">
    <property type="entry name" value="IcmF_helical"/>
    <property type="match status" value="1"/>
</dbReference>
<keyword evidence="2" id="KW-0472">Membrane</keyword>
<dbReference type="RefSeq" id="WP_083398719.1">
    <property type="nucleotide sequence ID" value="NZ_FOHW01000004.1"/>
</dbReference>
<evidence type="ECO:0000256" key="2">
    <source>
        <dbReference type="SAM" id="Phobius"/>
    </source>
</evidence>
<evidence type="ECO:0000256" key="1">
    <source>
        <dbReference type="SAM" id="MobiDB-lite"/>
    </source>
</evidence>
<dbReference type="InterPro" id="IPR048677">
    <property type="entry name" value="TssM1_hel"/>
</dbReference>
<dbReference type="Pfam" id="PF06761">
    <property type="entry name" value="IcmF-related"/>
    <property type="match status" value="1"/>
</dbReference>
<dbReference type="PANTHER" id="PTHR36153">
    <property type="entry name" value="INNER MEMBRANE PROTEIN-RELATED"/>
    <property type="match status" value="1"/>
</dbReference>
<dbReference type="EMBL" id="FOHW01000004">
    <property type="protein sequence ID" value="SES95833.1"/>
    <property type="molecule type" value="Genomic_DNA"/>
</dbReference>
<organism evidence="6 7">
    <name type="scientific">Pseudomonas graminis</name>
    <dbReference type="NCBI Taxonomy" id="158627"/>
    <lineage>
        <taxon>Bacteria</taxon>
        <taxon>Pseudomonadati</taxon>
        <taxon>Pseudomonadota</taxon>
        <taxon>Gammaproteobacteria</taxon>
        <taxon>Pseudomonadales</taxon>
        <taxon>Pseudomonadaceae</taxon>
        <taxon>Pseudomonas</taxon>
    </lineage>
</organism>
<sequence>MKSLIGNGWRRAGGAVWLVAFAVALGWLVYTYGARVGLTERHQQITAFLLLMVIALLVQTIPRALALVKSRRSVERRPGDGVFPPEASSSTPETKKLPGVAELQEHLDHQYTAFQRTRTRFILVVGEPEQIEAIAPGLADAQWLESQNAVLLWGGSPQSPLCKTATRWHAIIHRRGLDAVVWALDKQQSTNAATMAGGVAGLQQLARTLGWQLPLHLWEVCDSQWPQHTCRREPVGSLLPARVTGSQLETSLARLGEPLRKQGLAQMEQSAEHDFGLRLSQQLKAEGIARWLQALAPLLGKFARGVPLRGVWFSLPAQPTPAADHLWLPDPAWAGVLQPRSRQIRRLGWPVTRISYALALGAMLIWLTGLLLSFSTHRTQILDIQSTLAAVQPSGPSDEQLLALNALILEMGRLKERARRGEPWYQRFGLSQNDALLAVTWPRYVEANNRLMRDPAAENLKRQLASLVASPADSPRRAKGAHNAYVQLKAYLMMARPEKVDAAFLVTALGHAEPARMGVAPGLWKGLSPTLWQFYAEQLAANPQWRIELDDALVAQARQVLLVQLGQRNGEASLYRQVLEAAATQAPDLDLEQMVDDKEAWPLFFTEASVPGVFTRQAWEGQVRQAIDDIVEARREQIDWVLSDRENSAVADTSPEQLRARLTERYFHDYSGAWLEFLNSVQWRRADSLADVIDQLTLMSDVRQSPLIAFMNTLAWQGQAGIRSQGLKDSLMQSAQKLMGSGRSMPVPAISQQLDTPAGPLDPTFGPLLGLLGKDPEGKGGDDDLSLQAFLTRVTRVRLKLQQVSHAADPQGMTQAMAQTVFQGKNIDLTDTRAYGELLAASLGEEWDGVAHALFVQPLDQAWRKVLEPSAAALNRQWQQAVVDEWDKAFLGRYPFAATGSDASLPMLGKMIRGESGRIEQFLQRELTGVLRKDGGRWEVDPTHGQGLLINPKFLAAVNQLSHLADVLYTDGGMGINFELQGKAVRDVVQTTFVLNGARHQYFNQKESWQRFGWPGSSDYPGASLTWTSVRSGERLYGDFQGVWGLIRLLDGATVTALDDSDSRYRISVPAPDGLDLTWHMRTELGAGPISLLALRNFRLPRQIFLNGIASAQTSARAEVIE</sequence>
<dbReference type="Proteomes" id="UP000182332">
    <property type="component" value="Unassembled WGS sequence"/>
</dbReference>
<dbReference type="InterPro" id="IPR053156">
    <property type="entry name" value="T6SS_TssM-like"/>
</dbReference>
<reference evidence="6 7" key="1">
    <citation type="submission" date="2016-10" db="EMBL/GenBank/DDBJ databases">
        <authorList>
            <person name="de Groot N.N."/>
        </authorList>
    </citation>
    <scope>NUCLEOTIDE SEQUENCE [LARGE SCALE GENOMIC DNA]</scope>
    <source>
        <strain evidence="6 7">DSM 11363</strain>
    </source>
</reference>